<reference evidence="1 2" key="1">
    <citation type="submission" date="2019-06" db="EMBL/GenBank/DDBJ databases">
        <title>Genome analyses of bacteria isolated from kimchi.</title>
        <authorList>
            <person name="Lee S."/>
            <person name="Ahn S."/>
            <person name="Roh S."/>
        </authorList>
    </citation>
    <scope>NUCLEOTIDE SEQUENCE [LARGE SCALE GENOMIC DNA]</scope>
    <source>
        <strain evidence="1 2">CBA3625</strain>
    </source>
</reference>
<keyword evidence="2" id="KW-1185">Reference proteome</keyword>
<dbReference type="Proteomes" id="UP000321298">
    <property type="component" value="Chromosome"/>
</dbReference>
<dbReference type="RefSeq" id="WP_147001163.1">
    <property type="nucleotide sequence ID" value="NZ_CP042387.1"/>
</dbReference>
<dbReference type="InterPro" id="IPR027417">
    <property type="entry name" value="P-loop_NTPase"/>
</dbReference>
<protein>
    <submittedName>
        <fullName evidence="1">AAA family ATPase</fullName>
    </submittedName>
</protein>
<dbReference type="Pfam" id="PF13604">
    <property type="entry name" value="AAA_30"/>
    <property type="match status" value="1"/>
</dbReference>
<sequence length="351" mass="40320">MAKQQPINLNQLSGYHQQAQVAQYLKQLGHTTIRMQELTGMAQLVAHFPTGLPAWQAVYVDYAVPPISKEFDILFINAEGHIINIELKSDVHYDIEKIHKQLRNNRYYLMQASQHVDLFTYNSDLDRIYHLTDQDTLDVIDLQDGCWQTSVFYQVVMGFKSVAVDDLDDVLRVGDYLVSPFTQLARFLKGQYLLMQPQQQLQAELLATPTPGIYAVKAATSVGQTLMIYDTVKMLREQGQVLLVHIGALKSAQATLRRQYGWHILPERQFFKKLKRQRLQPYDVVIVTDAQKLSIRHVNSLRRYFAARHTRVLLIGDPNQQSKVTISNRDCFATLTHAFGPQHLIKLSDEL</sequence>
<accession>A0AAP9JAE9</accession>
<name>A0AAP9JAE9_LEULA</name>
<dbReference type="Gene3D" id="3.40.50.300">
    <property type="entry name" value="P-loop containing nucleotide triphosphate hydrolases"/>
    <property type="match status" value="1"/>
</dbReference>
<dbReference type="EMBL" id="CP042387">
    <property type="protein sequence ID" value="QEA44301.1"/>
    <property type="molecule type" value="Genomic_DNA"/>
</dbReference>
<gene>
    <name evidence="1" type="ORF">FGL83_06300</name>
</gene>
<evidence type="ECO:0000313" key="1">
    <source>
        <dbReference type="EMBL" id="QEA44301.1"/>
    </source>
</evidence>
<proteinExistence type="predicted"/>
<dbReference type="AlphaFoldDB" id="A0AAP9JAE9"/>
<dbReference type="GeneID" id="66531803"/>
<organism evidence="1 2">
    <name type="scientific">Leuconostoc lactis</name>
    <dbReference type="NCBI Taxonomy" id="1246"/>
    <lineage>
        <taxon>Bacteria</taxon>
        <taxon>Bacillati</taxon>
        <taxon>Bacillota</taxon>
        <taxon>Bacilli</taxon>
        <taxon>Lactobacillales</taxon>
        <taxon>Lactobacillaceae</taxon>
        <taxon>Leuconostoc</taxon>
    </lineage>
</organism>
<dbReference type="SUPFAM" id="SSF52540">
    <property type="entry name" value="P-loop containing nucleoside triphosphate hydrolases"/>
    <property type="match status" value="1"/>
</dbReference>
<evidence type="ECO:0000313" key="2">
    <source>
        <dbReference type="Proteomes" id="UP000321298"/>
    </source>
</evidence>